<organism evidence="1 2">
    <name type="scientific">Lactobacillus johnsonii</name>
    <dbReference type="NCBI Taxonomy" id="33959"/>
    <lineage>
        <taxon>Bacteria</taxon>
        <taxon>Bacillati</taxon>
        <taxon>Bacillota</taxon>
        <taxon>Bacilli</taxon>
        <taxon>Lactobacillales</taxon>
        <taxon>Lactobacillaceae</taxon>
        <taxon>Lactobacillus</taxon>
    </lineage>
</organism>
<sequence>MLVEKVDHAEPRALLNLIFTPIPFTLNSPEPKISFLRSTSSQPVYLLTAASPQIPIAVFLSLSERLYFEIISLFFSEYAMSPPCSP</sequence>
<reference evidence="1 2" key="1">
    <citation type="submission" date="2019-11" db="EMBL/GenBank/DDBJ databases">
        <title>Gastrointestinal microbiota of Peromyscus leucopus.</title>
        <authorList>
            <person name="Milovic A."/>
            <person name="Bassam K."/>
            <person name="Barbour A.G."/>
        </authorList>
    </citation>
    <scope>NUCLEOTIDE SEQUENCE [LARGE SCALE GENOMIC DNA]</scope>
    <source>
        <strain evidence="1 2">LL8</strain>
    </source>
</reference>
<proteinExistence type="predicted"/>
<gene>
    <name evidence="1" type="ORF">GJU95_01570</name>
</gene>
<dbReference type="Proteomes" id="UP000488295">
    <property type="component" value="Unassembled WGS sequence"/>
</dbReference>
<accession>A0A9X5AL20</accession>
<evidence type="ECO:0000313" key="1">
    <source>
        <dbReference type="EMBL" id="MTE02469.1"/>
    </source>
</evidence>
<dbReference type="AlphaFoldDB" id="A0A9X5AL20"/>
<dbReference type="EMBL" id="WKKC01000005">
    <property type="protein sequence ID" value="MTE02469.1"/>
    <property type="molecule type" value="Genomic_DNA"/>
</dbReference>
<dbReference type="RefSeq" id="WP_155692271.1">
    <property type="nucleotide sequence ID" value="NZ_WKKC01000005.1"/>
</dbReference>
<protein>
    <submittedName>
        <fullName evidence="1">Uncharacterized protein</fullName>
    </submittedName>
</protein>
<evidence type="ECO:0000313" key="2">
    <source>
        <dbReference type="Proteomes" id="UP000488295"/>
    </source>
</evidence>
<comment type="caution">
    <text evidence="1">The sequence shown here is derived from an EMBL/GenBank/DDBJ whole genome shotgun (WGS) entry which is preliminary data.</text>
</comment>
<name>A0A9X5AL20_LACJH</name>